<dbReference type="CDD" id="cd06821">
    <property type="entry name" value="PLPDE_III_D-TA"/>
    <property type="match status" value="1"/>
</dbReference>
<dbReference type="EMBL" id="FUYE01000007">
    <property type="protein sequence ID" value="SKA97096.1"/>
    <property type="molecule type" value="Genomic_DNA"/>
</dbReference>
<evidence type="ECO:0000256" key="2">
    <source>
        <dbReference type="ARBA" id="ARBA00023239"/>
    </source>
</evidence>
<dbReference type="OrthoDB" id="9788869at2"/>
<gene>
    <name evidence="4" type="ORF">SAMN02745166_02544</name>
</gene>
<comment type="similarity">
    <text evidence="1">Belongs to the DSD1 family.</text>
</comment>
<dbReference type="AlphaFoldDB" id="A0A1T4Y5T1"/>
<dbReference type="STRING" id="48467.SAMN02745166_02544"/>
<evidence type="ECO:0000313" key="4">
    <source>
        <dbReference type="EMBL" id="SKA97096.1"/>
    </source>
</evidence>
<accession>A0A1T4Y5T1</accession>
<sequence length="371" mass="40875">MSPHAWFHVENETDIASPALLLYRERIEHNLQLMLQIAGGPERLRPHVKTHKMLTLIQRQVELGINRFKASTIAEAEMCAAGGAKDILLAMPCVGPNGHRLARLAEAFPGTQFSAIADDEATIRTLAAAAQQNQVTLGVFLELDCGMGRTGILPSNEAAVFLAHVIKDTPKLLFRGLHAYDGHIHDPELETRRSRCEEAYVPVLALRERLIGEGVLVSELVAGGSPTFGVHAAFPDRTLSPGTTVLWDFGYGDKHPDLPFLPAAILLARVISKPGADRLTLDLGHKSVAPENPHPRVRFEELPDAEVVMQSEEHLVLKTDRAHEFQIGQALHGIPRHICPTVSMYGEAVVIEDGRSSQRWTVTARNRRITY</sequence>
<dbReference type="PANTHER" id="PTHR28004:SF2">
    <property type="entry name" value="D-SERINE DEHYDRATASE"/>
    <property type="match status" value="1"/>
</dbReference>
<dbReference type="PANTHER" id="PTHR28004">
    <property type="entry name" value="ZGC:162816-RELATED"/>
    <property type="match status" value="1"/>
</dbReference>
<dbReference type="InterPro" id="IPR001608">
    <property type="entry name" value="Ala_racemase_N"/>
</dbReference>
<dbReference type="Pfam" id="PF01168">
    <property type="entry name" value="Ala_racemase_N"/>
    <property type="match status" value="1"/>
</dbReference>
<evidence type="ECO:0000256" key="1">
    <source>
        <dbReference type="ARBA" id="ARBA00005323"/>
    </source>
</evidence>
<proteinExistence type="inferred from homology"/>
<protein>
    <submittedName>
        <fullName evidence="4">D-serine deaminase, pyridoxal phosphate-dependent</fullName>
    </submittedName>
</protein>
<dbReference type="InterPro" id="IPR051466">
    <property type="entry name" value="D-amino_acid_metab_enzyme"/>
</dbReference>
<keyword evidence="5" id="KW-1185">Reference proteome</keyword>
<organism evidence="4 5">
    <name type="scientific">Prosthecobacter debontii</name>
    <dbReference type="NCBI Taxonomy" id="48467"/>
    <lineage>
        <taxon>Bacteria</taxon>
        <taxon>Pseudomonadati</taxon>
        <taxon>Verrucomicrobiota</taxon>
        <taxon>Verrucomicrobiia</taxon>
        <taxon>Verrucomicrobiales</taxon>
        <taxon>Verrucomicrobiaceae</taxon>
        <taxon>Prosthecobacter</taxon>
    </lineage>
</organism>
<dbReference type="Gene3D" id="2.40.37.20">
    <property type="entry name" value="D-serine dehydratase-like domain"/>
    <property type="match status" value="1"/>
</dbReference>
<dbReference type="InterPro" id="IPR029066">
    <property type="entry name" value="PLP-binding_barrel"/>
</dbReference>
<dbReference type="GO" id="GO:0008721">
    <property type="term" value="F:D-serine ammonia-lyase activity"/>
    <property type="evidence" value="ECO:0007669"/>
    <property type="project" value="TreeGrafter"/>
</dbReference>
<dbReference type="Proteomes" id="UP000190774">
    <property type="component" value="Unassembled WGS sequence"/>
</dbReference>
<keyword evidence="2" id="KW-0456">Lyase</keyword>
<feature type="domain" description="D-serine dehydratase-like" evidence="3">
    <location>
        <begin position="263"/>
        <end position="352"/>
    </location>
</feature>
<evidence type="ECO:0000313" key="5">
    <source>
        <dbReference type="Proteomes" id="UP000190774"/>
    </source>
</evidence>
<dbReference type="SMART" id="SM01119">
    <property type="entry name" value="D-ser_dehydrat"/>
    <property type="match status" value="1"/>
</dbReference>
<evidence type="ECO:0000259" key="3">
    <source>
        <dbReference type="SMART" id="SM01119"/>
    </source>
</evidence>
<dbReference type="Gene3D" id="3.20.20.10">
    <property type="entry name" value="Alanine racemase"/>
    <property type="match status" value="1"/>
</dbReference>
<reference evidence="5" key="1">
    <citation type="submission" date="2017-02" db="EMBL/GenBank/DDBJ databases">
        <authorList>
            <person name="Varghese N."/>
            <person name="Submissions S."/>
        </authorList>
    </citation>
    <scope>NUCLEOTIDE SEQUENCE [LARGE SCALE GENOMIC DNA]</scope>
    <source>
        <strain evidence="5">ATCC 700200</strain>
    </source>
</reference>
<dbReference type="RefSeq" id="WP_078813738.1">
    <property type="nucleotide sequence ID" value="NZ_FUYE01000007.1"/>
</dbReference>
<dbReference type="Pfam" id="PF14031">
    <property type="entry name" value="D-ser_dehydrat"/>
    <property type="match status" value="1"/>
</dbReference>
<dbReference type="SUPFAM" id="SSF51419">
    <property type="entry name" value="PLP-binding barrel"/>
    <property type="match status" value="1"/>
</dbReference>
<dbReference type="GO" id="GO:0036088">
    <property type="term" value="P:D-serine catabolic process"/>
    <property type="evidence" value="ECO:0007669"/>
    <property type="project" value="TreeGrafter"/>
</dbReference>
<dbReference type="InterPro" id="IPR042208">
    <property type="entry name" value="D-ser_dehydrat-like_sf"/>
</dbReference>
<name>A0A1T4Y5T1_9BACT</name>
<dbReference type="InterPro" id="IPR026956">
    <property type="entry name" value="D-ser_dehydrat-like_dom"/>
</dbReference>